<evidence type="ECO:0000313" key="2">
    <source>
        <dbReference type="Proteomes" id="UP000678317"/>
    </source>
</evidence>
<proteinExistence type="predicted"/>
<sequence>MRGMLCFVDADWPLFGGSFVIDGVDVLSPKKAAEQLLAPGLLDQPTVDSIHRSLALAFLVA</sequence>
<evidence type="ECO:0000313" key="1">
    <source>
        <dbReference type="EMBL" id="MBO3084730.1"/>
    </source>
</evidence>
<dbReference type="Proteomes" id="UP000678317">
    <property type="component" value="Unassembled WGS sequence"/>
</dbReference>
<gene>
    <name evidence="1" type="ORF">J4035_08770</name>
</gene>
<comment type="caution">
    <text evidence="1">The sequence shown here is derived from an EMBL/GenBank/DDBJ whole genome shotgun (WGS) entry which is preliminary data.</text>
</comment>
<dbReference type="RefSeq" id="WP_208289395.1">
    <property type="nucleotide sequence ID" value="NZ_CP074404.1"/>
</dbReference>
<dbReference type="EMBL" id="JAGFBM010000003">
    <property type="protein sequence ID" value="MBO3084730.1"/>
    <property type="molecule type" value="Genomic_DNA"/>
</dbReference>
<accession>A0ABS3SG55</accession>
<organism evidence="1 2">
    <name type="scientific">Cellulomonas fengjieae</name>
    <dbReference type="NCBI Taxonomy" id="2819978"/>
    <lineage>
        <taxon>Bacteria</taxon>
        <taxon>Bacillati</taxon>
        <taxon>Actinomycetota</taxon>
        <taxon>Actinomycetes</taxon>
        <taxon>Micrococcales</taxon>
        <taxon>Cellulomonadaceae</taxon>
        <taxon>Cellulomonas</taxon>
    </lineage>
</organism>
<name>A0ABS3SG55_9CELL</name>
<reference evidence="1 2" key="1">
    <citation type="submission" date="2021-03" db="EMBL/GenBank/DDBJ databases">
        <title>novel species in genus Cellulomonas.</title>
        <authorList>
            <person name="Zhang G."/>
        </authorList>
    </citation>
    <scope>NUCLEOTIDE SEQUENCE [LARGE SCALE GENOMIC DNA]</scope>
    <source>
        <strain evidence="2">zg-ZUI188</strain>
    </source>
</reference>
<keyword evidence="2" id="KW-1185">Reference proteome</keyword>
<protein>
    <submittedName>
        <fullName evidence="1">Uncharacterized protein</fullName>
    </submittedName>
</protein>